<keyword evidence="2 4" id="KW-0808">Transferase</keyword>
<dbReference type="PANTHER" id="PTHR43861:SF1">
    <property type="entry name" value="TRANS-ACONITATE 2-METHYLTRANSFERASE"/>
    <property type="match status" value="1"/>
</dbReference>
<feature type="domain" description="Methyltransferase" evidence="3">
    <location>
        <begin position="50"/>
        <end position="138"/>
    </location>
</feature>
<dbReference type="CDD" id="cd02440">
    <property type="entry name" value="AdoMet_MTases"/>
    <property type="match status" value="1"/>
</dbReference>
<keyword evidence="1 4" id="KW-0489">Methyltransferase</keyword>
<dbReference type="EMBL" id="QRDY01000008">
    <property type="protein sequence ID" value="RED58539.1"/>
    <property type="molecule type" value="Genomic_DNA"/>
</dbReference>
<dbReference type="SUPFAM" id="SSF53335">
    <property type="entry name" value="S-adenosyl-L-methionine-dependent methyltransferases"/>
    <property type="match status" value="1"/>
</dbReference>
<dbReference type="PANTHER" id="PTHR43861">
    <property type="entry name" value="TRANS-ACONITATE 2-METHYLTRANSFERASE-RELATED"/>
    <property type="match status" value="1"/>
</dbReference>
<evidence type="ECO:0000256" key="1">
    <source>
        <dbReference type="ARBA" id="ARBA00022603"/>
    </source>
</evidence>
<dbReference type="RefSeq" id="WP_115993524.1">
    <property type="nucleotide sequence ID" value="NZ_QRDY01000008.1"/>
</dbReference>
<reference evidence="4 5" key="1">
    <citation type="submission" date="2018-07" db="EMBL/GenBank/DDBJ databases">
        <title>Genomic Encyclopedia of Type Strains, Phase III (KMG-III): the genomes of soil and plant-associated and newly described type strains.</title>
        <authorList>
            <person name="Whitman W."/>
        </authorList>
    </citation>
    <scope>NUCLEOTIDE SEQUENCE [LARGE SCALE GENOMIC DNA]</scope>
    <source>
        <strain evidence="4 5">CECT 8236</strain>
    </source>
</reference>
<dbReference type="OrthoDB" id="9804312at2"/>
<dbReference type="Gene3D" id="3.40.50.150">
    <property type="entry name" value="Vaccinia Virus protein VP39"/>
    <property type="match status" value="1"/>
</dbReference>
<gene>
    <name evidence="4" type="ORF">DFP95_10865</name>
</gene>
<evidence type="ECO:0000313" key="5">
    <source>
        <dbReference type="Proteomes" id="UP000256869"/>
    </source>
</evidence>
<comment type="caution">
    <text evidence="4">The sequence shown here is derived from an EMBL/GenBank/DDBJ whole genome shotgun (WGS) entry which is preliminary data.</text>
</comment>
<organism evidence="4 5">
    <name type="scientific">Cohnella lupini</name>
    <dbReference type="NCBI Taxonomy" id="1294267"/>
    <lineage>
        <taxon>Bacteria</taxon>
        <taxon>Bacillati</taxon>
        <taxon>Bacillota</taxon>
        <taxon>Bacilli</taxon>
        <taxon>Bacillales</taxon>
        <taxon>Paenibacillaceae</taxon>
        <taxon>Cohnella</taxon>
    </lineage>
</organism>
<dbReference type="GO" id="GO:0032259">
    <property type="term" value="P:methylation"/>
    <property type="evidence" value="ECO:0007669"/>
    <property type="project" value="UniProtKB-KW"/>
</dbReference>
<dbReference type="InterPro" id="IPR041698">
    <property type="entry name" value="Methyltransf_25"/>
</dbReference>
<keyword evidence="5" id="KW-1185">Reference proteome</keyword>
<evidence type="ECO:0000256" key="2">
    <source>
        <dbReference type="ARBA" id="ARBA00022679"/>
    </source>
</evidence>
<accession>A0A3D9IAH8</accession>
<sequence length="206" mass="24035">MTRNDNEKEALRQAYNNFAEQRNQAQMEPWKFKERQSFLQTLAEEDKNSILELGSGTGRDGAYFKENRFDVVCVDLSDEMVRLCLEKGLDARRADFGSLDFAPEQFEAVYAMNSLLHVPKSDLDEILDQIYRVLKPGGLFFFGVYGGDNSEGIWENDPYEPKRYFSMYEDEELVEAAKRWFAVEDFHTVELQEGKPHFQSLLLRKE</sequence>
<dbReference type="Pfam" id="PF13649">
    <property type="entry name" value="Methyltransf_25"/>
    <property type="match status" value="1"/>
</dbReference>
<dbReference type="GO" id="GO:0008168">
    <property type="term" value="F:methyltransferase activity"/>
    <property type="evidence" value="ECO:0007669"/>
    <property type="project" value="UniProtKB-KW"/>
</dbReference>
<evidence type="ECO:0000313" key="4">
    <source>
        <dbReference type="EMBL" id="RED58539.1"/>
    </source>
</evidence>
<dbReference type="InterPro" id="IPR029063">
    <property type="entry name" value="SAM-dependent_MTases_sf"/>
</dbReference>
<proteinExistence type="predicted"/>
<dbReference type="AlphaFoldDB" id="A0A3D9IAH8"/>
<evidence type="ECO:0000259" key="3">
    <source>
        <dbReference type="Pfam" id="PF13649"/>
    </source>
</evidence>
<name>A0A3D9IAH8_9BACL</name>
<dbReference type="Proteomes" id="UP000256869">
    <property type="component" value="Unassembled WGS sequence"/>
</dbReference>
<protein>
    <submittedName>
        <fullName evidence="4">Methyltransferase family protein</fullName>
    </submittedName>
</protein>